<feature type="domain" description="Amidohydrolase-related" evidence="1">
    <location>
        <begin position="13"/>
        <end position="149"/>
    </location>
</feature>
<dbReference type="RefSeq" id="WP_337097748.1">
    <property type="nucleotide sequence ID" value="NZ_JAPYKO010000068.1"/>
</dbReference>
<dbReference type="Gene3D" id="3.20.20.140">
    <property type="entry name" value="Metal-dependent hydrolases"/>
    <property type="match status" value="1"/>
</dbReference>
<dbReference type="SUPFAM" id="SSF51556">
    <property type="entry name" value="Metallo-dependent hydrolases"/>
    <property type="match status" value="1"/>
</dbReference>
<feature type="non-terminal residue" evidence="2">
    <location>
        <position position="150"/>
    </location>
</feature>
<evidence type="ECO:0000259" key="1">
    <source>
        <dbReference type="Pfam" id="PF04909"/>
    </source>
</evidence>
<gene>
    <name evidence="2" type="ORF">O7A05_33820</name>
</gene>
<dbReference type="PANTHER" id="PTHR42889:SF1">
    <property type="entry name" value="BLR3681 PROTEIN"/>
    <property type="match status" value="1"/>
</dbReference>
<dbReference type="Pfam" id="PF04909">
    <property type="entry name" value="Amidohydro_2"/>
    <property type="match status" value="1"/>
</dbReference>
<reference evidence="2 3" key="1">
    <citation type="submission" date="2022-12" db="EMBL/GenBank/DDBJ databases">
        <authorList>
            <person name="Muema E."/>
        </authorList>
    </citation>
    <scope>NUCLEOTIDE SEQUENCE [LARGE SCALE GENOMIC DNA]</scope>
    <source>
        <strain evidence="3">1330</strain>
    </source>
</reference>
<sequence length="150" mass="17682">MFRTPEGKDIFVVDGHTHFWDGSHENQKNVHGKQFIECFYAYHTGLSPKDQLWEKSKFEKYSADDLYRDLFIDGPDDVAIVQSTYLKDFYKNGFNTIERNAEVAKRYPERFIVNGAFDPRDGEKALEYIHFLKETYDIKGVKMYTAEWNG</sequence>
<dbReference type="InterPro" id="IPR006680">
    <property type="entry name" value="Amidohydro-rel"/>
</dbReference>
<organism evidence="2 3">
    <name type="scientific">Mesorhizobium argentiipisi</name>
    <dbReference type="NCBI Taxonomy" id="3015175"/>
    <lineage>
        <taxon>Bacteria</taxon>
        <taxon>Pseudomonadati</taxon>
        <taxon>Pseudomonadota</taxon>
        <taxon>Alphaproteobacteria</taxon>
        <taxon>Hyphomicrobiales</taxon>
        <taxon>Phyllobacteriaceae</taxon>
        <taxon>Mesorhizobium</taxon>
    </lineage>
</organism>
<accession>A0ABU8KMX6</accession>
<dbReference type="InterPro" id="IPR032466">
    <property type="entry name" value="Metal_Hydrolase"/>
</dbReference>
<dbReference type="EMBL" id="JAPYKO010000068">
    <property type="protein sequence ID" value="MEI9407075.1"/>
    <property type="molecule type" value="Genomic_DNA"/>
</dbReference>
<protein>
    <submittedName>
        <fullName evidence="2">Amidohydrolase family protein</fullName>
    </submittedName>
</protein>
<evidence type="ECO:0000313" key="3">
    <source>
        <dbReference type="Proteomes" id="UP001366503"/>
    </source>
</evidence>
<keyword evidence="3" id="KW-1185">Reference proteome</keyword>
<dbReference type="Proteomes" id="UP001366503">
    <property type="component" value="Unassembled WGS sequence"/>
</dbReference>
<evidence type="ECO:0000313" key="2">
    <source>
        <dbReference type="EMBL" id="MEI9407075.1"/>
    </source>
</evidence>
<name>A0ABU8KMX6_9HYPH</name>
<proteinExistence type="predicted"/>
<dbReference type="PANTHER" id="PTHR42889">
    <property type="entry name" value="BLR3681 PROTEIN"/>
    <property type="match status" value="1"/>
</dbReference>
<comment type="caution">
    <text evidence="2">The sequence shown here is derived from an EMBL/GenBank/DDBJ whole genome shotgun (WGS) entry which is preliminary data.</text>
</comment>